<dbReference type="SUPFAM" id="SSF90257">
    <property type="entry name" value="Myosin rod fragments"/>
    <property type="match status" value="1"/>
</dbReference>
<dbReference type="Gene3D" id="1.20.5.1160">
    <property type="entry name" value="Vasodilator-stimulated phosphoprotein"/>
    <property type="match status" value="1"/>
</dbReference>
<dbReference type="GO" id="GO:0003777">
    <property type="term" value="F:microtubule motor activity"/>
    <property type="evidence" value="ECO:0007669"/>
    <property type="project" value="InterPro"/>
</dbReference>
<comment type="caution">
    <text evidence="2">The sequence shown here is derived from an EMBL/GenBank/DDBJ whole genome shotgun (WGS) entry which is preliminary data.</text>
</comment>
<organism evidence="2 3">
    <name type="scientific">Papaver atlanticum</name>
    <dbReference type="NCBI Taxonomy" id="357466"/>
    <lineage>
        <taxon>Eukaryota</taxon>
        <taxon>Viridiplantae</taxon>
        <taxon>Streptophyta</taxon>
        <taxon>Embryophyta</taxon>
        <taxon>Tracheophyta</taxon>
        <taxon>Spermatophyta</taxon>
        <taxon>Magnoliopsida</taxon>
        <taxon>Ranunculales</taxon>
        <taxon>Papaveraceae</taxon>
        <taxon>Papaveroideae</taxon>
        <taxon>Papaver</taxon>
    </lineage>
</organism>
<evidence type="ECO:0000313" key="3">
    <source>
        <dbReference type="Proteomes" id="UP001202328"/>
    </source>
</evidence>
<gene>
    <name evidence="2" type="ORF">MKW98_010509</name>
</gene>
<name>A0AAD4RYW7_9MAGN</name>
<keyword evidence="1" id="KW-0175">Coiled coil</keyword>
<reference evidence="2" key="1">
    <citation type="submission" date="2022-04" db="EMBL/GenBank/DDBJ databases">
        <title>A functionally conserved STORR gene fusion in Papaver species that diverged 16.8 million years ago.</title>
        <authorList>
            <person name="Catania T."/>
        </authorList>
    </citation>
    <scope>NUCLEOTIDE SEQUENCE</scope>
    <source>
        <strain evidence="2">S-188037</strain>
    </source>
</reference>
<evidence type="ECO:0000313" key="2">
    <source>
        <dbReference type="EMBL" id="KAI3845860.1"/>
    </source>
</evidence>
<dbReference type="EMBL" id="JAJJMB010016621">
    <property type="protein sequence ID" value="KAI3845860.1"/>
    <property type="molecule type" value="Genomic_DNA"/>
</dbReference>
<keyword evidence="3" id="KW-1185">Reference proteome</keyword>
<dbReference type="PANTHER" id="PTHR47972:SF18">
    <property type="entry name" value="KINESIN-LIKE PROTEIN KIN-14R"/>
    <property type="match status" value="1"/>
</dbReference>
<dbReference type="AlphaFoldDB" id="A0AAD4RYW7"/>
<dbReference type="GO" id="GO:0007018">
    <property type="term" value="P:microtubule-based movement"/>
    <property type="evidence" value="ECO:0007669"/>
    <property type="project" value="InterPro"/>
</dbReference>
<sequence>MEDFVVPPEYLICKNCSAENEVPYIQKKSTAMFEKKIKELTSQCQLIMSLFVSVDKTMEKQAAELNDVSCTHERDKKSWVVSINDLERKIKIMKTEQSQVSHEAHECANSIPDLNQMVSAVQALVAECDDLKSKYLEEQTMRKKLYNQIQEFKVEPGPAKKQVDNVELQKLKTMVLKAIDDSDVS</sequence>
<protein>
    <submittedName>
        <fullName evidence="2">Uncharacterized protein</fullName>
    </submittedName>
</protein>
<dbReference type="GO" id="GO:0015630">
    <property type="term" value="C:microtubule cytoskeleton"/>
    <property type="evidence" value="ECO:0007669"/>
    <property type="project" value="TreeGrafter"/>
</dbReference>
<dbReference type="GO" id="GO:0008017">
    <property type="term" value="F:microtubule binding"/>
    <property type="evidence" value="ECO:0007669"/>
    <property type="project" value="TreeGrafter"/>
</dbReference>
<evidence type="ECO:0000256" key="1">
    <source>
        <dbReference type="SAM" id="Coils"/>
    </source>
</evidence>
<dbReference type="InterPro" id="IPR027640">
    <property type="entry name" value="Kinesin-like_fam"/>
</dbReference>
<dbReference type="Proteomes" id="UP001202328">
    <property type="component" value="Unassembled WGS sequence"/>
</dbReference>
<dbReference type="PANTHER" id="PTHR47972">
    <property type="entry name" value="KINESIN-LIKE PROTEIN KLP-3"/>
    <property type="match status" value="1"/>
</dbReference>
<proteinExistence type="predicted"/>
<accession>A0AAD4RYW7</accession>
<feature type="coiled-coil region" evidence="1">
    <location>
        <begin position="83"/>
        <end position="134"/>
    </location>
</feature>